<dbReference type="InterPro" id="IPR029044">
    <property type="entry name" value="Nucleotide-diphossugar_trans"/>
</dbReference>
<dbReference type="Proteomes" id="UP000000321">
    <property type="component" value="Unassembled WGS sequence"/>
</dbReference>
<feature type="domain" description="Type II secretion system protein GspE N-terminal" evidence="8">
    <location>
        <begin position="62"/>
        <end position="148"/>
    </location>
</feature>
<evidence type="ECO:0000259" key="9">
    <source>
        <dbReference type="Pfam" id="PF13632"/>
    </source>
</evidence>
<dbReference type="AlphaFoldDB" id="Q1YEQ9"/>
<evidence type="ECO:0000313" key="10">
    <source>
        <dbReference type="EMBL" id="EAS48837.1"/>
    </source>
</evidence>
<dbReference type="EMBL" id="AAPJ01000007">
    <property type="protein sequence ID" value="EAS48837.1"/>
    <property type="molecule type" value="Genomic_DNA"/>
</dbReference>
<evidence type="ECO:0000256" key="2">
    <source>
        <dbReference type="ARBA" id="ARBA00022676"/>
    </source>
</evidence>
<accession>Q1YEQ9</accession>
<evidence type="ECO:0000256" key="3">
    <source>
        <dbReference type="ARBA" id="ARBA00022679"/>
    </source>
</evidence>
<dbReference type="InterPro" id="IPR050321">
    <property type="entry name" value="Glycosyltr_2/OpgH_subfam"/>
</dbReference>
<comment type="subcellular location">
    <subcellularLocation>
        <location evidence="1">Membrane</location>
        <topology evidence="1">Multi-pass membrane protein</topology>
    </subcellularLocation>
</comment>
<feature type="transmembrane region" description="Helical" evidence="7">
    <location>
        <begin position="196"/>
        <end position="219"/>
    </location>
</feature>
<dbReference type="PANTHER" id="PTHR43867:SF2">
    <property type="entry name" value="CELLULOSE SYNTHASE CATALYTIC SUBUNIT A [UDP-FORMING]"/>
    <property type="match status" value="1"/>
</dbReference>
<evidence type="ECO:0000259" key="8">
    <source>
        <dbReference type="Pfam" id="PF05157"/>
    </source>
</evidence>
<reference evidence="10 11" key="1">
    <citation type="journal article" date="2008" name="Appl. Environ. Microbiol.">
        <title>Genomic insights into Mn(II) oxidation by the marine alphaproteobacterium Aurantimonas sp. strain SI85-9A1.</title>
        <authorList>
            <person name="Dick G.J."/>
            <person name="Podell S."/>
            <person name="Johnson H.A."/>
            <person name="Rivera-Espinoza Y."/>
            <person name="Bernier-Latmani R."/>
            <person name="McCarthy J.K."/>
            <person name="Torpey J.W."/>
            <person name="Clement B.G."/>
            <person name="Gaasterland T."/>
            <person name="Tebo B.M."/>
        </authorList>
    </citation>
    <scope>NUCLEOTIDE SEQUENCE [LARGE SCALE GENOMIC DNA]</scope>
    <source>
        <strain evidence="10 11">SI85-9A1</strain>
    </source>
</reference>
<dbReference type="RefSeq" id="WP_009211284.1">
    <property type="nucleotide sequence ID" value="NZ_BBWP01000046.1"/>
</dbReference>
<dbReference type="GO" id="GO:0016020">
    <property type="term" value="C:membrane"/>
    <property type="evidence" value="ECO:0007669"/>
    <property type="project" value="UniProtKB-SubCell"/>
</dbReference>
<dbReference type="Pfam" id="PF05157">
    <property type="entry name" value="MshEN"/>
    <property type="match status" value="1"/>
</dbReference>
<evidence type="ECO:0000256" key="5">
    <source>
        <dbReference type="ARBA" id="ARBA00022989"/>
    </source>
</evidence>
<dbReference type="InterPro" id="IPR037257">
    <property type="entry name" value="T2SS_E_N_sf"/>
</dbReference>
<keyword evidence="11" id="KW-1185">Reference proteome</keyword>
<dbReference type="SUPFAM" id="SSF160246">
    <property type="entry name" value="EspE N-terminal domain-like"/>
    <property type="match status" value="1"/>
</dbReference>
<dbReference type="HOGENOM" id="CLU_020629_0_0_5"/>
<dbReference type="GO" id="GO:0016757">
    <property type="term" value="F:glycosyltransferase activity"/>
    <property type="evidence" value="ECO:0007669"/>
    <property type="project" value="UniProtKB-KW"/>
</dbReference>
<evidence type="ECO:0000313" key="11">
    <source>
        <dbReference type="Proteomes" id="UP000000321"/>
    </source>
</evidence>
<sequence>MALSATDVAIGNRLVQKRLITLAQLDETRTRAEAWNVSLIDVLLTRTWARPLDLYRTVAEHFDLPFVNLIDEPPDDALLDPADHDDCARNLVLPWRRVNGRLQIATARPGPEVILFLRRKFGPAFDLVVTSKFDIVWSLQRVFREELSHQAVYELAEIDPEMSAQRVITTNQIVGAYGLFTLLAVGFYLAPLGTMIAINCLVTLFYLGNFAFKAGLVWYGGFGQSRRRRTIEVDARLLREADLPVYTILVPMFREPEVLPILAHALRNLDYPLAKLDIKIVLEETDDETIDAAKALGLEGIFEIVRVPASMPQTKPKACNYALKFARGDLLVIFDAEDKPEPDQLRKVVAAFRRSEPNTACIQCRLNYYNAQENWLTRMFTLDYALWFDLMLPGLERLGVPIPLGGTSNHFKIDVLRELHAWDPFNVTEDADLGIRMTQKGYRVRVIDSTTFEEANCNTGNWIRQRSRWIKGYMQTFLVHTRRPLHLIRSIGPLGVAGFVFFIGGTMLSGLLNPIFWLIFAGWLLSETTGFDALFPQTILYFALLNLLAGNGLFIYLTMIAPFRRGWLELAPYGITVVWYWVLTSIAAYKGLWQLIVNPFYWEKTQHGISKFTANELEQAKSADGEKPEAVAVAVAA</sequence>
<feature type="transmembrane region" description="Helical" evidence="7">
    <location>
        <begin position="491"/>
        <end position="519"/>
    </location>
</feature>
<dbReference type="PANTHER" id="PTHR43867">
    <property type="entry name" value="CELLULOSE SYNTHASE CATALYTIC SUBUNIT A [UDP-FORMING]"/>
    <property type="match status" value="1"/>
</dbReference>
<protein>
    <submittedName>
        <fullName evidence="10">Putative glycosyl transferase</fullName>
    </submittedName>
</protein>
<dbReference type="SUPFAM" id="SSF53448">
    <property type="entry name" value="Nucleotide-diphospho-sugar transferases"/>
    <property type="match status" value="1"/>
</dbReference>
<dbReference type="BioCyc" id="AURANTIMONAS:SI859A1_03475-MONOMER"/>
<evidence type="ECO:0000256" key="1">
    <source>
        <dbReference type="ARBA" id="ARBA00004141"/>
    </source>
</evidence>
<gene>
    <name evidence="10" type="ORF">SI859A1_03475</name>
</gene>
<dbReference type="InterPro" id="IPR001173">
    <property type="entry name" value="Glyco_trans_2-like"/>
</dbReference>
<feature type="domain" description="Glycosyltransferase 2-like" evidence="9">
    <location>
        <begin position="331"/>
        <end position="520"/>
    </location>
</feature>
<feature type="transmembrane region" description="Helical" evidence="7">
    <location>
        <begin position="539"/>
        <end position="558"/>
    </location>
</feature>
<dbReference type="InterPro" id="IPR007831">
    <property type="entry name" value="T2SS_GspE_N"/>
</dbReference>
<evidence type="ECO:0000256" key="6">
    <source>
        <dbReference type="ARBA" id="ARBA00023136"/>
    </source>
</evidence>
<comment type="caution">
    <text evidence="10">The sequence shown here is derived from an EMBL/GenBank/DDBJ whole genome shotgun (WGS) entry which is preliminary data.</text>
</comment>
<keyword evidence="2" id="KW-0328">Glycosyltransferase</keyword>
<evidence type="ECO:0000256" key="7">
    <source>
        <dbReference type="SAM" id="Phobius"/>
    </source>
</evidence>
<proteinExistence type="predicted"/>
<keyword evidence="4 7" id="KW-0812">Transmembrane</keyword>
<feature type="transmembrane region" description="Helical" evidence="7">
    <location>
        <begin position="173"/>
        <end position="190"/>
    </location>
</feature>
<name>Q1YEQ9_AURMS</name>
<evidence type="ECO:0000256" key="4">
    <source>
        <dbReference type="ARBA" id="ARBA00022692"/>
    </source>
</evidence>
<dbReference type="Pfam" id="PF13632">
    <property type="entry name" value="Glyco_trans_2_3"/>
    <property type="match status" value="1"/>
</dbReference>
<dbReference type="OrthoDB" id="7431422at2"/>
<organism evidence="10 11">
    <name type="scientific">Aurantimonas manganoxydans (strain ATCC BAA-1229 / DSM 21871 / SI85-9A1)</name>
    <dbReference type="NCBI Taxonomy" id="287752"/>
    <lineage>
        <taxon>Bacteria</taxon>
        <taxon>Pseudomonadati</taxon>
        <taxon>Pseudomonadota</taxon>
        <taxon>Alphaproteobacteria</taxon>
        <taxon>Hyphomicrobiales</taxon>
        <taxon>Aurantimonadaceae</taxon>
        <taxon>Aurantimonas</taxon>
    </lineage>
</organism>
<dbReference type="Gene3D" id="3.90.550.10">
    <property type="entry name" value="Spore Coat Polysaccharide Biosynthesis Protein SpsA, Chain A"/>
    <property type="match status" value="1"/>
</dbReference>
<keyword evidence="6 7" id="KW-0472">Membrane</keyword>
<keyword evidence="5 7" id="KW-1133">Transmembrane helix</keyword>
<feature type="transmembrane region" description="Helical" evidence="7">
    <location>
        <begin position="570"/>
        <end position="589"/>
    </location>
</feature>
<keyword evidence="3 10" id="KW-0808">Transferase</keyword>
<dbReference type="CDD" id="cd06427">
    <property type="entry name" value="CESA_like_2"/>
    <property type="match status" value="1"/>
</dbReference>